<evidence type="ECO:0000256" key="1">
    <source>
        <dbReference type="ARBA" id="ARBA00008791"/>
    </source>
</evidence>
<dbReference type="InterPro" id="IPR014729">
    <property type="entry name" value="Rossmann-like_a/b/a_fold"/>
</dbReference>
<dbReference type="InterPro" id="IPR006016">
    <property type="entry name" value="UspA"/>
</dbReference>
<dbReference type="InterPro" id="IPR006015">
    <property type="entry name" value="Universal_stress_UspA"/>
</dbReference>
<dbReference type="EMBL" id="VOAH01000009">
    <property type="protein sequence ID" value="TVP40112.1"/>
    <property type="molecule type" value="Genomic_DNA"/>
</dbReference>
<reference evidence="3 4" key="1">
    <citation type="journal article" date="2019" name="Front. Microbiol.">
        <title>Ammonia Oxidation by the Arctic Terrestrial Thaumarchaeote Candidatus Nitrosocosmicus arcticus Is Stimulated by Increasing Temperatures.</title>
        <authorList>
            <person name="Alves R.J.E."/>
            <person name="Kerou M."/>
            <person name="Zappe A."/>
            <person name="Bittner R."/>
            <person name="Abby S.S."/>
            <person name="Schmidt H.A."/>
            <person name="Pfeifer K."/>
            <person name="Schleper C."/>
        </authorList>
    </citation>
    <scope>NUCLEOTIDE SEQUENCE [LARGE SCALE GENOMIC DNA]</scope>
    <source>
        <strain evidence="3 4">Kfb</strain>
    </source>
</reference>
<dbReference type="SUPFAM" id="SSF52402">
    <property type="entry name" value="Adenine nucleotide alpha hydrolases-like"/>
    <property type="match status" value="1"/>
</dbReference>
<dbReference type="PANTHER" id="PTHR46268">
    <property type="entry name" value="STRESS RESPONSE PROTEIN NHAX"/>
    <property type="match status" value="1"/>
</dbReference>
<evidence type="ECO:0000259" key="2">
    <source>
        <dbReference type="Pfam" id="PF00582"/>
    </source>
</evidence>
<name>A0A557SU20_9ARCH</name>
<dbReference type="Pfam" id="PF00582">
    <property type="entry name" value="Usp"/>
    <property type="match status" value="1"/>
</dbReference>
<dbReference type="AlphaFoldDB" id="A0A557SU20"/>
<gene>
    <name evidence="3" type="primary">uspA3</name>
    <name evidence="3" type="ORF">NARC_90017</name>
</gene>
<sequence length="157" mass="17292">MNLNNNIFSKILVPIDGSTNSMKAIDYAVDLAEKYNSELIAFHVLYSQSGFAFHKETVAGTITSSSLNDLNLEAKQEAEKWFEEINKRADKKNVQIKTEVVLTVISIVEAILTYAEKENIDLIVIGSKGKSGWKKLIVGSVASGISTYAHCPILIVK</sequence>
<dbReference type="Proteomes" id="UP000315289">
    <property type="component" value="Unassembled WGS sequence"/>
</dbReference>
<dbReference type="RefSeq" id="WP_144731750.1">
    <property type="nucleotide sequence ID" value="NZ_ML675585.1"/>
</dbReference>
<comment type="similarity">
    <text evidence="1">Belongs to the universal stress protein A family.</text>
</comment>
<accession>A0A557SU20</accession>
<keyword evidence="4" id="KW-1185">Reference proteome</keyword>
<evidence type="ECO:0000313" key="3">
    <source>
        <dbReference type="EMBL" id="TVP40112.1"/>
    </source>
</evidence>
<dbReference type="Gene3D" id="3.40.50.620">
    <property type="entry name" value="HUPs"/>
    <property type="match status" value="1"/>
</dbReference>
<evidence type="ECO:0000313" key="4">
    <source>
        <dbReference type="Proteomes" id="UP000315289"/>
    </source>
</evidence>
<protein>
    <submittedName>
        <fullName evidence="3">Nucleotide-binding protein UspA family</fullName>
    </submittedName>
</protein>
<dbReference type="PANTHER" id="PTHR46268:SF6">
    <property type="entry name" value="UNIVERSAL STRESS PROTEIN UP12"/>
    <property type="match status" value="1"/>
</dbReference>
<comment type="caution">
    <text evidence="3">The sequence shown here is derived from an EMBL/GenBank/DDBJ whole genome shotgun (WGS) entry which is preliminary data.</text>
</comment>
<dbReference type="CDD" id="cd00293">
    <property type="entry name" value="USP-like"/>
    <property type="match status" value="1"/>
</dbReference>
<dbReference type="PRINTS" id="PR01438">
    <property type="entry name" value="UNVRSLSTRESS"/>
</dbReference>
<organism evidence="3 4">
    <name type="scientific">Candidatus Nitrosocosmicus arcticus</name>
    <dbReference type="NCBI Taxonomy" id="2035267"/>
    <lineage>
        <taxon>Archaea</taxon>
        <taxon>Nitrososphaerota</taxon>
        <taxon>Nitrososphaeria</taxon>
        <taxon>Nitrososphaerales</taxon>
        <taxon>Nitrososphaeraceae</taxon>
        <taxon>Candidatus Nitrosocosmicus</taxon>
    </lineage>
</organism>
<proteinExistence type="inferred from homology"/>
<feature type="domain" description="UspA" evidence="2">
    <location>
        <begin position="9"/>
        <end position="157"/>
    </location>
</feature>